<gene>
    <name evidence="2" type="ORF">K458DRAFT_406082</name>
</gene>
<dbReference type="AlphaFoldDB" id="A0A6G1IV79"/>
<reference evidence="2" key="1">
    <citation type="journal article" date="2020" name="Stud. Mycol.">
        <title>101 Dothideomycetes genomes: a test case for predicting lifestyles and emergence of pathogens.</title>
        <authorList>
            <person name="Haridas S."/>
            <person name="Albert R."/>
            <person name="Binder M."/>
            <person name="Bloem J."/>
            <person name="Labutti K."/>
            <person name="Salamov A."/>
            <person name="Andreopoulos B."/>
            <person name="Baker S."/>
            <person name="Barry K."/>
            <person name="Bills G."/>
            <person name="Bluhm B."/>
            <person name="Cannon C."/>
            <person name="Castanera R."/>
            <person name="Culley D."/>
            <person name="Daum C."/>
            <person name="Ezra D."/>
            <person name="Gonzalez J."/>
            <person name="Henrissat B."/>
            <person name="Kuo A."/>
            <person name="Liang C."/>
            <person name="Lipzen A."/>
            <person name="Lutzoni F."/>
            <person name="Magnuson J."/>
            <person name="Mondo S."/>
            <person name="Nolan M."/>
            <person name="Ohm R."/>
            <person name="Pangilinan J."/>
            <person name="Park H.-J."/>
            <person name="Ramirez L."/>
            <person name="Alfaro M."/>
            <person name="Sun H."/>
            <person name="Tritt A."/>
            <person name="Yoshinaga Y."/>
            <person name="Zwiers L.-H."/>
            <person name="Turgeon B."/>
            <person name="Goodwin S."/>
            <person name="Spatafora J."/>
            <person name="Crous P."/>
            <person name="Grigoriev I."/>
        </authorList>
    </citation>
    <scope>NUCLEOTIDE SEQUENCE</scope>
    <source>
        <strain evidence="2">CBS 122367</strain>
    </source>
</reference>
<organism evidence="2 3">
    <name type="scientific">Lentithecium fluviatile CBS 122367</name>
    <dbReference type="NCBI Taxonomy" id="1168545"/>
    <lineage>
        <taxon>Eukaryota</taxon>
        <taxon>Fungi</taxon>
        <taxon>Dikarya</taxon>
        <taxon>Ascomycota</taxon>
        <taxon>Pezizomycotina</taxon>
        <taxon>Dothideomycetes</taxon>
        <taxon>Pleosporomycetidae</taxon>
        <taxon>Pleosporales</taxon>
        <taxon>Massarineae</taxon>
        <taxon>Lentitheciaceae</taxon>
        <taxon>Lentithecium</taxon>
    </lineage>
</organism>
<evidence type="ECO:0000256" key="1">
    <source>
        <dbReference type="SAM" id="MobiDB-lite"/>
    </source>
</evidence>
<feature type="compositionally biased region" description="Basic and acidic residues" evidence="1">
    <location>
        <begin position="53"/>
        <end position="67"/>
    </location>
</feature>
<dbReference type="Proteomes" id="UP000799291">
    <property type="component" value="Unassembled WGS sequence"/>
</dbReference>
<evidence type="ECO:0000313" key="3">
    <source>
        <dbReference type="Proteomes" id="UP000799291"/>
    </source>
</evidence>
<keyword evidence="3" id="KW-1185">Reference proteome</keyword>
<accession>A0A6G1IV79</accession>
<feature type="region of interest" description="Disordered" evidence="1">
    <location>
        <begin position="53"/>
        <end position="99"/>
    </location>
</feature>
<feature type="compositionally biased region" description="Polar residues" evidence="1">
    <location>
        <begin position="84"/>
        <end position="93"/>
    </location>
</feature>
<proteinExistence type="predicted"/>
<sequence length="163" mass="18461">MEKDSKRYQASGRNAIEVSVTPYNSTKSMFQSIIESPTRNRIWNDSFARGFDREEAAEDKKPEDERNYNLTCAPKPFAPPQKHWANTTSSQSPHRPAPNLSFLTMSTNQVTIPPYKKCVRQSCHNIQTSESQFVDCGGCWLCSIARKNAQLPIEKDSSKQNAT</sequence>
<name>A0A6G1IV79_9PLEO</name>
<dbReference type="EMBL" id="MU005589">
    <property type="protein sequence ID" value="KAF2681863.1"/>
    <property type="molecule type" value="Genomic_DNA"/>
</dbReference>
<evidence type="ECO:0000313" key="2">
    <source>
        <dbReference type="EMBL" id="KAF2681863.1"/>
    </source>
</evidence>
<protein>
    <submittedName>
        <fullName evidence="2">Uncharacterized protein</fullName>
    </submittedName>
</protein>